<dbReference type="Proteomes" id="UP000045039">
    <property type="component" value="Unassembled WGS sequence"/>
</dbReference>
<accession>A0A9P1R9H2</accession>
<name>A0A9P1R9H2_PSEAI</name>
<organism evidence="1 2">
    <name type="scientific">Pseudomonas aeruginosa</name>
    <dbReference type="NCBI Taxonomy" id="287"/>
    <lineage>
        <taxon>Bacteria</taxon>
        <taxon>Pseudomonadati</taxon>
        <taxon>Pseudomonadota</taxon>
        <taxon>Gammaproteobacteria</taxon>
        <taxon>Pseudomonadales</taxon>
        <taxon>Pseudomonadaceae</taxon>
        <taxon>Pseudomonas</taxon>
    </lineage>
</organism>
<comment type="caution">
    <text evidence="1">The sequence shown here is derived from an EMBL/GenBank/DDBJ whole genome shotgun (WGS) entry which is preliminary data.</text>
</comment>
<dbReference type="AlphaFoldDB" id="A0A9P1R9H2"/>
<gene>
    <name evidence="1" type="ORF">PAERUG_P19_London_7_VIM_2_05_10_05641</name>
</gene>
<reference evidence="2" key="1">
    <citation type="submission" date="2015-06" db="EMBL/GenBank/DDBJ databases">
        <authorList>
            <person name="Radhakrishnan Rajesh"/>
            <person name="Underwood Anthony"/>
            <person name="Al-Shahib Ali"/>
        </authorList>
    </citation>
    <scope>NUCLEOTIDE SEQUENCE [LARGE SCALE GENOMIC DNA]</scope>
    <source>
        <strain evidence="2">P19_London_7_VIM_2_05_10</strain>
    </source>
</reference>
<evidence type="ECO:0000313" key="2">
    <source>
        <dbReference type="Proteomes" id="UP000045039"/>
    </source>
</evidence>
<protein>
    <submittedName>
        <fullName evidence="1">Uncharacterized protein</fullName>
    </submittedName>
</protein>
<evidence type="ECO:0000313" key="1">
    <source>
        <dbReference type="EMBL" id="CRP81310.1"/>
    </source>
</evidence>
<sequence length="367" mass="41084">MDATKLYKAMWDVSRTPKPWEVLHAEWESFKQFAEGVPESTQEALIPLLWHARDRLQYLDGGGLNGHLKEHGLTKAGWKRICSLSIEETVELYRVYQVQRDWLAGVPAVVQLCADAAAPATAKGIQVLMNVPFGQVEELPKVLQQERYLLVRKAVEHAQELGQVELEGFRQQLLMMLDYIDVEGFAVEDSTSIELLWASTEAWHATLHDLPGEERPLDAAANQEHVAPTPGGLDVFEDLESGLQVVRLQAWDQFVGESDLMMHCIGRSPTYFNRHIAGNGAFYSFRRPGENRPAATVELLKPRDEWLVQQCRGVGNADPGPQAHALAARLAEAHNLGGMTLSSELRFDGRGDELDNYQLNGSSARYF</sequence>
<dbReference type="RefSeq" id="WP_003149086.1">
    <property type="nucleotide sequence ID" value="NZ_CAADND010000098.1"/>
</dbReference>
<dbReference type="EMBL" id="CVVU01000245">
    <property type="protein sequence ID" value="CRP81310.1"/>
    <property type="molecule type" value="Genomic_DNA"/>
</dbReference>
<proteinExistence type="predicted"/>